<dbReference type="Proteomes" id="UP000242520">
    <property type="component" value="Unassembled WGS sequence"/>
</dbReference>
<evidence type="ECO:0000313" key="3">
    <source>
        <dbReference type="Proteomes" id="UP000242520"/>
    </source>
</evidence>
<dbReference type="EMBL" id="FQXH01000024">
    <property type="protein sequence ID" value="SHH42184.1"/>
    <property type="molecule type" value="Genomic_DNA"/>
</dbReference>
<proteinExistence type="predicted"/>
<keyword evidence="1" id="KW-0732">Signal</keyword>
<sequence>MKKIVSLFICTICFLSFSLVSFGEDSDIHRSEKSNEYLCSSVCRIDLYKNNKLEISGYTESLEKADTISIKIYLQKYDKKSRVWRIFRTVSASEKNSDFVICSKTYKVTPGLYRAKAYHSLKKGSTKESERNSTKIIEVN</sequence>
<name>A0A1M5SUJ6_9FIRM</name>
<dbReference type="AlphaFoldDB" id="A0A1M5SUJ6"/>
<dbReference type="OrthoDB" id="2249722at2"/>
<feature type="chain" id="PRO_5039683607" evidence="1">
    <location>
        <begin position="24"/>
        <end position="140"/>
    </location>
</feature>
<protein>
    <submittedName>
        <fullName evidence="2">Uncharacterized protein</fullName>
    </submittedName>
</protein>
<dbReference type="RefSeq" id="WP_072725899.1">
    <property type="nucleotide sequence ID" value="NZ_FQXH01000024.1"/>
</dbReference>
<organism evidence="2 3">
    <name type="scientific">Tepidibacter thalassicus DSM 15285</name>
    <dbReference type="NCBI Taxonomy" id="1123350"/>
    <lineage>
        <taxon>Bacteria</taxon>
        <taxon>Bacillati</taxon>
        <taxon>Bacillota</taxon>
        <taxon>Clostridia</taxon>
        <taxon>Peptostreptococcales</taxon>
        <taxon>Peptostreptococcaceae</taxon>
        <taxon>Tepidibacter</taxon>
    </lineage>
</organism>
<gene>
    <name evidence="2" type="ORF">SAMN02744040_01917</name>
</gene>
<keyword evidence="3" id="KW-1185">Reference proteome</keyword>
<feature type="signal peptide" evidence="1">
    <location>
        <begin position="1"/>
        <end position="23"/>
    </location>
</feature>
<evidence type="ECO:0000256" key="1">
    <source>
        <dbReference type="SAM" id="SignalP"/>
    </source>
</evidence>
<evidence type="ECO:0000313" key="2">
    <source>
        <dbReference type="EMBL" id="SHH42184.1"/>
    </source>
</evidence>
<reference evidence="3" key="1">
    <citation type="submission" date="2016-11" db="EMBL/GenBank/DDBJ databases">
        <authorList>
            <person name="Varghese N."/>
            <person name="Submissions S."/>
        </authorList>
    </citation>
    <scope>NUCLEOTIDE SEQUENCE [LARGE SCALE GENOMIC DNA]</scope>
    <source>
        <strain evidence="3">DSM 15285</strain>
    </source>
</reference>
<accession>A0A1M5SUJ6</accession>